<dbReference type="OrthoDB" id="15081at2"/>
<evidence type="ECO:0000313" key="4">
    <source>
        <dbReference type="EMBL" id="SNZ09165.1"/>
    </source>
</evidence>
<keyword evidence="5" id="KW-1185">Reference proteome</keyword>
<dbReference type="EMBL" id="OBEI01000006">
    <property type="protein sequence ID" value="SNZ09165.1"/>
    <property type="molecule type" value="Genomic_DNA"/>
</dbReference>
<proteinExistence type="inferred from homology"/>
<gene>
    <name evidence="4" type="ORF">SAMN06265182_1494</name>
</gene>
<dbReference type="RefSeq" id="WP_097000659.1">
    <property type="nucleotide sequence ID" value="NZ_OBEI01000006.1"/>
</dbReference>
<name>A0A285NI93_9AQUI</name>
<dbReference type="GO" id="GO:0046961">
    <property type="term" value="F:proton-transporting ATPase activity, rotational mechanism"/>
    <property type="evidence" value="ECO:0007669"/>
    <property type="project" value="InterPro"/>
</dbReference>
<sequence>MMRIVVTGNKDEITGFSLAGVDTVLIENDEDFKEKIDGIIHSEDTGVLVITDRYFELFEKHFSQKIKKKAIPAVIFIPSIDGIHMKKSLKEFVAGVIGIRI</sequence>
<dbReference type="SUPFAM" id="SSF159468">
    <property type="entry name" value="AtpF-like"/>
    <property type="match status" value="1"/>
</dbReference>
<dbReference type="Pfam" id="PF01990">
    <property type="entry name" value="ATP-synt_F"/>
    <property type="match status" value="1"/>
</dbReference>
<evidence type="ECO:0000313" key="5">
    <source>
        <dbReference type="Proteomes" id="UP000219036"/>
    </source>
</evidence>
<dbReference type="InterPro" id="IPR036906">
    <property type="entry name" value="ATPase_V1_fsu_sf"/>
</dbReference>
<dbReference type="Gene3D" id="3.40.50.10580">
    <property type="entry name" value="ATPase, V1 complex, subunit F"/>
    <property type="match status" value="1"/>
</dbReference>
<evidence type="ECO:0000256" key="3">
    <source>
        <dbReference type="ARBA" id="ARBA00023065"/>
    </source>
</evidence>
<protein>
    <submittedName>
        <fullName evidence="4">V/A-type H+-transporting ATPase subunit F</fullName>
    </submittedName>
</protein>
<dbReference type="AlphaFoldDB" id="A0A285NI93"/>
<dbReference type="InterPro" id="IPR008218">
    <property type="entry name" value="ATPase_V1-cplx_f_g_su"/>
</dbReference>
<evidence type="ECO:0000256" key="2">
    <source>
        <dbReference type="ARBA" id="ARBA00022448"/>
    </source>
</evidence>
<keyword evidence="2" id="KW-0813">Transport</keyword>
<keyword evidence="3" id="KW-0406">Ion transport</keyword>
<organism evidence="4 5">
    <name type="scientific">Persephonella hydrogeniphila</name>
    <dbReference type="NCBI Taxonomy" id="198703"/>
    <lineage>
        <taxon>Bacteria</taxon>
        <taxon>Pseudomonadati</taxon>
        <taxon>Aquificota</taxon>
        <taxon>Aquificia</taxon>
        <taxon>Aquificales</taxon>
        <taxon>Hydrogenothermaceae</taxon>
        <taxon>Persephonella</taxon>
    </lineage>
</organism>
<evidence type="ECO:0000256" key="1">
    <source>
        <dbReference type="ARBA" id="ARBA00010148"/>
    </source>
</evidence>
<reference evidence="5" key="1">
    <citation type="submission" date="2017-09" db="EMBL/GenBank/DDBJ databases">
        <authorList>
            <person name="Varghese N."/>
            <person name="Submissions S."/>
        </authorList>
    </citation>
    <scope>NUCLEOTIDE SEQUENCE [LARGE SCALE GENOMIC DNA]</scope>
    <source>
        <strain evidence="5">DSM 15103</strain>
    </source>
</reference>
<dbReference type="Proteomes" id="UP000219036">
    <property type="component" value="Unassembled WGS sequence"/>
</dbReference>
<accession>A0A285NI93</accession>
<comment type="similarity">
    <text evidence="1">Belongs to the V-ATPase F subunit family.</text>
</comment>